<dbReference type="PANTHER" id="PTHR13199">
    <property type="entry name" value="GH03947P"/>
    <property type="match status" value="1"/>
</dbReference>
<dbReference type="Pfam" id="PF13915">
    <property type="entry name" value="DUF4210"/>
    <property type="match status" value="1"/>
</dbReference>
<feature type="compositionally biased region" description="Basic and acidic residues" evidence="2">
    <location>
        <begin position="388"/>
        <end position="400"/>
    </location>
</feature>
<evidence type="ECO:0000259" key="3">
    <source>
        <dbReference type="SMART" id="SM01177"/>
    </source>
</evidence>
<evidence type="ECO:0000313" key="5">
    <source>
        <dbReference type="WBParaSite" id="ALUE_0001135001-mRNA-1"/>
    </source>
</evidence>
<dbReference type="PANTHER" id="PTHR13199:SF11">
    <property type="entry name" value="PROTEIN ATOSSA"/>
    <property type="match status" value="1"/>
</dbReference>
<dbReference type="Proteomes" id="UP000036681">
    <property type="component" value="Unplaced"/>
</dbReference>
<feature type="compositionally biased region" description="Basic residues" evidence="2">
    <location>
        <begin position="367"/>
        <end position="377"/>
    </location>
</feature>
<dbReference type="InterPro" id="IPR033473">
    <property type="entry name" value="Atos-like_C"/>
</dbReference>
<dbReference type="Pfam" id="PF13889">
    <property type="entry name" value="Chromosome_seg"/>
    <property type="match status" value="1"/>
</dbReference>
<evidence type="ECO:0000256" key="2">
    <source>
        <dbReference type="SAM" id="MobiDB-lite"/>
    </source>
</evidence>
<dbReference type="SMART" id="SM01177">
    <property type="entry name" value="DUF4210"/>
    <property type="match status" value="1"/>
</dbReference>
<accession>A0A9J2PMV6</accession>
<name>A0A9J2PMV6_ASCLU</name>
<feature type="domain" description="Atos-like conserved" evidence="3">
    <location>
        <begin position="548"/>
        <end position="606"/>
    </location>
</feature>
<sequence length="745" mass="82121">MQMGHAADNESGNTLSPTALTSQIQRGPLPDEEVLVNQSCTSSSVLLLFIAHVLCETVEVICYLKESAVHSDGCETRRSVSVASTWHGRGHRMIHSERCAATAMDVAVEVAKMVMESRGGAVPSSVLLEAERIISMEAPLSVQTFIAHERCQRAVNSNCANAQLVEVWTIALRRNCPKEEKALEVLFLKNAVRSHLHFSQLNSWITNNGGKLANGTTCAYRLCLNEATAFDVDGEDLCETHSFPLARCGISSCLLVNVKWRKRDSPPELTPCTPFSEFRCGSDEWLLPSGSMSSSLSSHSFNSPSSGPGTPQFFISLDDDRFKNMRELTFNNDDESADEERHANLCIHNSTPTSCSSADESSPQCGSRRRTSRNKHVHCADANAHLEGPPKKRAPSERELSNASSSGVLDAPHEATSASKRGSRKILMSEKRMLVGQTDVESLADFFATSSISPLEAKPCSLGSRRESLPRRSEIAAAFRLCSAPVTFSKTTGLPLNSSPAPLTRNERSFAERTSHTVQSTTIGDEDSGASDNERVCTARSAPTSSGLLCNFEESALNGRLEPLAALDGFRLQIAASGTFCAPHVTLPVTTFFFNLSDDDAPSPYLGYCSLEQFGRKGYHIPKKGTFQATLFNPQGTVVRVFVVRFDVSEMPPSSQTFLRQRTFFMPSDCPVESAQRSWLRYLIHIRLATDRRGRLYVHTDIRMLFSQKGDLEALNIELEKESQQHYELLSFTEMPQKPRFSPRK</sequence>
<organism evidence="4 5">
    <name type="scientific">Ascaris lumbricoides</name>
    <name type="common">Giant roundworm</name>
    <dbReference type="NCBI Taxonomy" id="6252"/>
    <lineage>
        <taxon>Eukaryota</taxon>
        <taxon>Metazoa</taxon>
        <taxon>Ecdysozoa</taxon>
        <taxon>Nematoda</taxon>
        <taxon>Chromadorea</taxon>
        <taxon>Rhabditida</taxon>
        <taxon>Spirurina</taxon>
        <taxon>Ascaridomorpha</taxon>
        <taxon>Ascaridoidea</taxon>
        <taxon>Ascarididae</taxon>
        <taxon>Ascaris</taxon>
    </lineage>
</organism>
<dbReference type="WBParaSite" id="ALUE_0001135001-mRNA-1">
    <property type="protein sequence ID" value="ALUE_0001135001-mRNA-1"/>
    <property type="gene ID" value="ALUE_0001135001"/>
</dbReference>
<dbReference type="InterPro" id="IPR025261">
    <property type="entry name" value="Atos-like_cons_dom"/>
</dbReference>
<reference evidence="5" key="1">
    <citation type="submission" date="2023-03" db="UniProtKB">
        <authorList>
            <consortium name="WormBaseParasite"/>
        </authorList>
    </citation>
    <scope>IDENTIFICATION</scope>
</reference>
<evidence type="ECO:0000256" key="1">
    <source>
        <dbReference type="ARBA" id="ARBA00034497"/>
    </source>
</evidence>
<feature type="compositionally biased region" description="Polar residues" evidence="2">
    <location>
        <begin position="349"/>
        <end position="365"/>
    </location>
</feature>
<keyword evidence="4" id="KW-1185">Reference proteome</keyword>
<comment type="similarity">
    <text evidence="1">Belongs to the ATOS family.</text>
</comment>
<dbReference type="AlphaFoldDB" id="A0A9J2PMV6"/>
<evidence type="ECO:0000313" key="4">
    <source>
        <dbReference type="Proteomes" id="UP000036681"/>
    </source>
</evidence>
<feature type="region of interest" description="Disordered" evidence="2">
    <location>
        <begin position="511"/>
        <end position="533"/>
    </location>
</feature>
<proteinExistence type="inferred from homology"/>
<protein>
    <submittedName>
        <fullName evidence="5">Atos-like conserved domain-containing protein</fullName>
    </submittedName>
</protein>
<dbReference type="InterPro" id="IPR051506">
    <property type="entry name" value="ATOS_Transcription_Regulators"/>
</dbReference>
<feature type="region of interest" description="Disordered" evidence="2">
    <location>
        <begin position="349"/>
        <end position="424"/>
    </location>
</feature>